<gene>
    <name evidence="2" type="ORF">QO006_000515</name>
</gene>
<name>A0ABT9M949_9DEIO</name>
<sequence length="254" mass="28479">MSAITRSTPTPRDTRDPDGSAAPTPAFGRESLSAPLPRPDARVAPHASWKFQDRYELWVDWLQRDSAGRWLPYENVQQRTFRTREDTLLHAERLIQRGEFPMQGGRAAPVTLIRNRREALLSTFREAEGDGVTLIREALFPVGEYALSLKVTCERIADEIRTAFGHSGNPLRSLAGQPVKLTVLIEHPYDVLGRARGLLDFHDGALRLDGETFSFPNGAPVTGVPYRNATVAVSRGFMKRPKLYRFEIEEPAGE</sequence>
<dbReference type="Proteomes" id="UP001232163">
    <property type="component" value="Unassembled WGS sequence"/>
</dbReference>
<dbReference type="EMBL" id="JAURUR010000001">
    <property type="protein sequence ID" value="MDP9763102.1"/>
    <property type="molecule type" value="Genomic_DNA"/>
</dbReference>
<evidence type="ECO:0000256" key="1">
    <source>
        <dbReference type="SAM" id="MobiDB-lite"/>
    </source>
</evidence>
<organism evidence="2 3">
    <name type="scientific">Deinococcus enclensis</name>
    <dbReference type="NCBI Taxonomy" id="1049582"/>
    <lineage>
        <taxon>Bacteria</taxon>
        <taxon>Thermotogati</taxon>
        <taxon>Deinococcota</taxon>
        <taxon>Deinococci</taxon>
        <taxon>Deinococcales</taxon>
        <taxon>Deinococcaceae</taxon>
        <taxon>Deinococcus</taxon>
    </lineage>
</organism>
<reference evidence="2 3" key="1">
    <citation type="submission" date="2023-07" db="EMBL/GenBank/DDBJ databases">
        <title>Genomic Encyclopedia of Type Strains, Phase IV (KMG-IV): sequencing the most valuable type-strain genomes for metagenomic binning, comparative biology and taxonomic classification.</title>
        <authorList>
            <person name="Goeker M."/>
        </authorList>
    </citation>
    <scope>NUCLEOTIDE SEQUENCE [LARGE SCALE GENOMIC DNA]</scope>
    <source>
        <strain evidence="2 3">NIO-1023</strain>
    </source>
</reference>
<feature type="region of interest" description="Disordered" evidence="1">
    <location>
        <begin position="1"/>
        <end position="40"/>
    </location>
</feature>
<dbReference type="RefSeq" id="WP_307463860.1">
    <property type="nucleotide sequence ID" value="NZ_JAURUR010000001.1"/>
</dbReference>
<feature type="compositionally biased region" description="Low complexity" evidence="1">
    <location>
        <begin position="1"/>
        <end position="11"/>
    </location>
</feature>
<keyword evidence="3" id="KW-1185">Reference proteome</keyword>
<comment type="caution">
    <text evidence="2">The sequence shown here is derived from an EMBL/GenBank/DDBJ whole genome shotgun (WGS) entry which is preliminary data.</text>
</comment>
<accession>A0ABT9M949</accession>
<protein>
    <submittedName>
        <fullName evidence="2">Uncharacterized protein</fullName>
    </submittedName>
</protein>
<evidence type="ECO:0000313" key="2">
    <source>
        <dbReference type="EMBL" id="MDP9763102.1"/>
    </source>
</evidence>
<proteinExistence type="predicted"/>
<evidence type="ECO:0000313" key="3">
    <source>
        <dbReference type="Proteomes" id="UP001232163"/>
    </source>
</evidence>